<dbReference type="EMBL" id="VIBQ01000016">
    <property type="protein sequence ID" value="KAB8356565.1"/>
    <property type="molecule type" value="Genomic_DNA"/>
</dbReference>
<evidence type="ECO:0000313" key="1">
    <source>
        <dbReference type="EMBL" id="KAB8356565.1"/>
    </source>
</evidence>
<gene>
    <name evidence="1" type="ORF">FH972_024147</name>
</gene>
<name>A0A5N6KXJ3_9ROSI</name>
<organism evidence="1 2">
    <name type="scientific">Carpinus fangiana</name>
    <dbReference type="NCBI Taxonomy" id="176857"/>
    <lineage>
        <taxon>Eukaryota</taxon>
        <taxon>Viridiplantae</taxon>
        <taxon>Streptophyta</taxon>
        <taxon>Embryophyta</taxon>
        <taxon>Tracheophyta</taxon>
        <taxon>Spermatophyta</taxon>
        <taxon>Magnoliopsida</taxon>
        <taxon>eudicotyledons</taxon>
        <taxon>Gunneridae</taxon>
        <taxon>Pentapetalae</taxon>
        <taxon>rosids</taxon>
        <taxon>fabids</taxon>
        <taxon>Fagales</taxon>
        <taxon>Betulaceae</taxon>
        <taxon>Carpinus</taxon>
    </lineage>
</organism>
<accession>A0A5N6KXJ3</accession>
<dbReference type="Proteomes" id="UP000327013">
    <property type="component" value="Unassembled WGS sequence"/>
</dbReference>
<protein>
    <submittedName>
        <fullName evidence="1">Uncharacterized protein</fullName>
    </submittedName>
</protein>
<evidence type="ECO:0000313" key="2">
    <source>
        <dbReference type="Proteomes" id="UP000327013"/>
    </source>
</evidence>
<sequence>MSACRPLGRPNLKKQCRKSDLFCGRTREVLGGRAECGRAYPKMKAVARVRASDVWQGVAYRLENQSSRPFLPSRLRFVEIESRPSILAVGRALNNPSPELVDATGISARPRESLLAISPDAIPADICLWLW</sequence>
<proteinExistence type="predicted"/>
<comment type="caution">
    <text evidence="1">The sequence shown here is derived from an EMBL/GenBank/DDBJ whole genome shotgun (WGS) entry which is preliminary data.</text>
</comment>
<reference evidence="1 2" key="1">
    <citation type="submission" date="2019-06" db="EMBL/GenBank/DDBJ databases">
        <title>A chromosomal-level reference genome of Carpinus fangiana (Coryloideae, Betulaceae).</title>
        <authorList>
            <person name="Yang X."/>
            <person name="Wang Z."/>
            <person name="Zhang L."/>
            <person name="Hao G."/>
            <person name="Liu J."/>
            <person name="Yang Y."/>
        </authorList>
    </citation>
    <scope>NUCLEOTIDE SEQUENCE [LARGE SCALE GENOMIC DNA]</scope>
    <source>
        <strain evidence="1">Cfa_2016G</strain>
        <tissue evidence="1">Leaf</tissue>
    </source>
</reference>
<keyword evidence="2" id="KW-1185">Reference proteome</keyword>
<dbReference type="AlphaFoldDB" id="A0A5N6KXJ3"/>